<protein>
    <recommendedName>
        <fullName evidence="6">SsuA/THI5-like domain-containing protein</fullName>
    </recommendedName>
</protein>
<reference evidence="3" key="4">
    <citation type="submission" date="2023-01" db="EMBL/GenBank/DDBJ databases">
        <title>Draft genome sequence of Methylobacterium oxalidis strain NBRC 107715.</title>
        <authorList>
            <person name="Sun Q."/>
            <person name="Mori K."/>
        </authorList>
    </citation>
    <scope>NUCLEOTIDE SEQUENCE</scope>
    <source>
        <strain evidence="3">NBRC 107715</strain>
    </source>
</reference>
<dbReference type="EMBL" id="BSPK01000058">
    <property type="protein sequence ID" value="GLS64911.1"/>
    <property type="molecule type" value="Genomic_DNA"/>
</dbReference>
<dbReference type="EMBL" id="BJZU01000027">
    <property type="protein sequence ID" value="GEP03584.1"/>
    <property type="molecule type" value="Genomic_DNA"/>
</dbReference>
<organism evidence="2 4">
    <name type="scientific">Methylobacterium oxalidis</name>
    <dbReference type="NCBI Taxonomy" id="944322"/>
    <lineage>
        <taxon>Bacteria</taxon>
        <taxon>Pseudomonadati</taxon>
        <taxon>Pseudomonadota</taxon>
        <taxon>Alphaproteobacteria</taxon>
        <taxon>Hyphomicrobiales</taxon>
        <taxon>Methylobacteriaceae</taxon>
        <taxon>Methylobacterium</taxon>
    </lineage>
</organism>
<evidence type="ECO:0000313" key="5">
    <source>
        <dbReference type="Proteomes" id="UP001156856"/>
    </source>
</evidence>
<dbReference type="Proteomes" id="UP000321960">
    <property type="component" value="Unassembled WGS sequence"/>
</dbReference>
<evidence type="ECO:0000313" key="4">
    <source>
        <dbReference type="Proteomes" id="UP000321960"/>
    </source>
</evidence>
<accession>A0A512J0V0</accession>
<proteinExistence type="predicted"/>
<sequence length="125" mass="12971">MTAPDDLSALWMHEWARADWTRRATLDALARGGLAALLGGAGLARSSGAAHAADDDTVRIGYLPITDATALLVAHAKGYFEEAGLKVAEPTPVRSWSRGSLPASSTSRTCSSPSRSGCATTTASR</sequence>
<dbReference type="PROSITE" id="PS51318">
    <property type="entry name" value="TAT"/>
    <property type="match status" value="1"/>
</dbReference>
<reference evidence="2 4" key="3">
    <citation type="submission" date="2019-07" db="EMBL/GenBank/DDBJ databases">
        <title>Whole genome shotgun sequence of Methylobacterium oxalidis NBRC 107715.</title>
        <authorList>
            <person name="Hosoyama A."/>
            <person name="Uohara A."/>
            <person name="Ohji S."/>
            <person name="Ichikawa N."/>
        </authorList>
    </citation>
    <scope>NUCLEOTIDE SEQUENCE [LARGE SCALE GENOMIC DNA]</scope>
    <source>
        <strain evidence="2 4">NBRC 107715</strain>
    </source>
</reference>
<reference evidence="3" key="1">
    <citation type="journal article" date="2014" name="Int. J. Syst. Evol. Microbiol.">
        <title>Complete genome of a new Firmicutes species belonging to the dominant human colonic microbiota ('Ruminococcus bicirculans') reveals two chromosomes and a selective capacity to utilize plant glucans.</title>
        <authorList>
            <consortium name="NISC Comparative Sequencing Program"/>
            <person name="Wegmann U."/>
            <person name="Louis P."/>
            <person name="Goesmann A."/>
            <person name="Henrissat B."/>
            <person name="Duncan S.H."/>
            <person name="Flint H.J."/>
        </authorList>
    </citation>
    <scope>NUCLEOTIDE SEQUENCE</scope>
    <source>
        <strain evidence="3">NBRC 107715</strain>
    </source>
</reference>
<keyword evidence="5" id="KW-1185">Reference proteome</keyword>
<feature type="region of interest" description="Disordered" evidence="1">
    <location>
        <begin position="91"/>
        <end position="125"/>
    </location>
</feature>
<comment type="caution">
    <text evidence="2">The sequence shown here is derived from an EMBL/GenBank/DDBJ whole genome shotgun (WGS) entry which is preliminary data.</text>
</comment>
<gene>
    <name evidence="3" type="ORF">GCM10007888_32920</name>
    <name evidence="2" type="ORF">MOX02_16220</name>
</gene>
<evidence type="ECO:0000313" key="2">
    <source>
        <dbReference type="EMBL" id="GEP03584.1"/>
    </source>
</evidence>
<feature type="compositionally biased region" description="Low complexity" evidence="1">
    <location>
        <begin position="100"/>
        <end position="116"/>
    </location>
</feature>
<dbReference type="Pfam" id="PF13379">
    <property type="entry name" value="NMT1_2"/>
    <property type="match status" value="1"/>
</dbReference>
<dbReference type="AlphaFoldDB" id="A0A512J0V0"/>
<dbReference type="Gene3D" id="3.40.190.10">
    <property type="entry name" value="Periplasmic binding protein-like II"/>
    <property type="match status" value="1"/>
</dbReference>
<dbReference type="InterPro" id="IPR006311">
    <property type="entry name" value="TAT_signal"/>
</dbReference>
<evidence type="ECO:0000313" key="3">
    <source>
        <dbReference type="EMBL" id="GLS64911.1"/>
    </source>
</evidence>
<name>A0A512J0V0_9HYPH</name>
<reference evidence="5" key="2">
    <citation type="journal article" date="2019" name="Int. J. Syst. Evol. Microbiol.">
        <title>The Global Catalogue of Microorganisms (GCM) 10K type strain sequencing project: providing services to taxonomists for standard genome sequencing and annotation.</title>
        <authorList>
            <consortium name="The Broad Institute Genomics Platform"/>
            <consortium name="The Broad Institute Genome Sequencing Center for Infectious Disease"/>
            <person name="Wu L."/>
            <person name="Ma J."/>
        </authorList>
    </citation>
    <scope>NUCLEOTIDE SEQUENCE [LARGE SCALE GENOMIC DNA]</scope>
    <source>
        <strain evidence="5">NBRC 107715</strain>
    </source>
</reference>
<evidence type="ECO:0000256" key="1">
    <source>
        <dbReference type="SAM" id="MobiDB-lite"/>
    </source>
</evidence>
<evidence type="ECO:0008006" key="6">
    <source>
        <dbReference type="Google" id="ProtNLM"/>
    </source>
</evidence>
<dbReference type="Proteomes" id="UP001156856">
    <property type="component" value="Unassembled WGS sequence"/>
</dbReference>